<keyword evidence="7" id="KW-0670">Pyruvate</keyword>
<dbReference type="InterPro" id="IPR001078">
    <property type="entry name" value="2-oxoacid_DH_actylTfrase"/>
</dbReference>
<evidence type="ECO:0000256" key="3">
    <source>
        <dbReference type="ARBA" id="ARBA00022823"/>
    </source>
</evidence>
<dbReference type="CDD" id="cd06849">
    <property type="entry name" value="lipoyl_domain"/>
    <property type="match status" value="1"/>
</dbReference>
<dbReference type="EC" id="2.3.1.-" evidence="4"/>
<feature type="compositionally biased region" description="Polar residues" evidence="5">
    <location>
        <begin position="143"/>
        <end position="152"/>
    </location>
</feature>
<dbReference type="InterPro" id="IPR036625">
    <property type="entry name" value="E3-bd_dom_sf"/>
</dbReference>
<name>A0A059ZPU9_ACICK</name>
<dbReference type="HOGENOM" id="CLU_016733_10_2_6"/>
<feature type="domain" description="Lipoyl-binding" evidence="6">
    <location>
        <begin position="2"/>
        <end position="77"/>
    </location>
</feature>
<evidence type="ECO:0000313" key="8">
    <source>
        <dbReference type="Proteomes" id="UP000005522"/>
    </source>
</evidence>
<dbReference type="InterPro" id="IPR011053">
    <property type="entry name" value="Single_hybrid_motif"/>
</dbReference>
<dbReference type="Gene3D" id="4.10.320.10">
    <property type="entry name" value="E3-binding domain"/>
    <property type="match status" value="1"/>
</dbReference>
<feature type="region of interest" description="Disordered" evidence="5">
    <location>
        <begin position="82"/>
        <end position="174"/>
    </location>
</feature>
<evidence type="ECO:0000256" key="1">
    <source>
        <dbReference type="ARBA" id="ARBA00001938"/>
    </source>
</evidence>
<dbReference type="InterPro" id="IPR004167">
    <property type="entry name" value="PSBD"/>
</dbReference>
<dbReference type="GO" id="GO:0045254">
    <property type="term" value="C:pyruvate dehydrogenase complex"/>
    <property type="evidence" value="ECO:0007669"/>
    <property type="project" value="InterPro"/>
</dbReference>
<keyword evidence="4 7" id="KW-0012">Acyltransferase</keyword>
<dbReference type="Proteomes" id="UP000005522">
    <property type="component" value="Chromosome"/>
</dbReference>
<organism evidence="7 8">
    <name type="scientific">Acidithiobacillus caldus (strain ATCC 51756 / DSM 8584 / KU)</name>
    <dbReference type="NCBI Taxonomy" id="637389"/>
    <lineage>
        <taxon>Bacteria</taxon>
        <taxon>Pseudomonadati</taxon>
        <taxon>Pseudomonadota</taxon>
        <taxon>Acidithiobacillia</taxon>
        <taxon>Acidithiobacillales</taxon>
        <taxon>Acidithiobacillaceae</taxon>
        <taxon>Acidithiobacillus</taxon>
    </lineage>
</organism>
<evidence type="ECO:0000259" key="6">
    <source>
        <dbReference type="PROSITE" id="PS50968"/>
    </source>
</evidence>
<dbReference type="SUPFAM" id="SSF51230">
    <property type="entry name" value="Single hybrid motif"/>
    <property type="match status" value="1"/>
</dbReference>
<dbReference type="KEGG" id="acz:Acaty_c1089"/>
<evidence type="ECO:0000256" key="4">
    <source>
        <dbReference type="RuleBase" id="RU003423"/>
    </source>
</evidence>
<sequence>MKQAVTMPVLSDTMETGRLVRWNKAVGDPVKKGEAIAEVETDKAILDVEAFADGFLAGPLAPVDEDIPVRQTIAYIVDSQEAAKTEATDARTTSATETPAPTPKADSAAESTNPASPRAAPAKAAAEVATDVQNGTPAAISTPVATNLSGTDDFSPAASAPAESRSTGSPRVPASPYARALARDLGVDLEHLRPGPDGRIHGAEVLAAAMAGSEPDLRYGPPHRLERLRPMRAAVARNMTATLHTPTFQIGSRLALQTLHERAKARKVSLTLALARACALTVAEDPWFNHVWTPAGLAQRERVDVGIAVDTGDGLVTPVLRDAARRPLQELAEDWRILLGKTRKGRLAPEDYEGATFYLSNLGVFPHITHFNAIVPSGASAILAVSASDTQGQTDFTLSCDHRVIFGADAARFLGRLAERLEQVQWLD</sequence>
<evidence type="ECO:0000313" key="7">
    <source>
        <dbReference type="EMBL" id="AIA54959.1"/>
    </source>
</evidence>
<dbReference type="InterPro" id="IPR003016">
    <property type="entry name" value="2-oxoA_DH_lipoyl-BS"/>
</dbReference>
<dbReference type="SUPFAM" id="SSF47005">
    <property type="entry name" value="Peripheral subunit-binding domain of 2-oxo acid dehydrogenase complex"/>
    <property type="match status" value="1"/>
</dbReference>
<dbReference type="InterPro" id="IPR000089">
    <property type="entry name" value="Biotin_lipoyl"/>
</dbReference>
<reference evidence="7 8" key="1">
    <citation type="journal article" date="2009" name="J. Bacteriol.">
        <title>Draft genome sequence of the extremely acidophilic bacterium Acidithiobacillus caldus ATCC 51756 reveals metabolic versatility in the genus Acidithiobacillus.</title>
        <authorList>
            <person name="Valdes J."/>
            <person name="Quatrini R."/>
            <person name="Hallberg K."/>
            <person name="Dopson M."/>
            <person name="Valenzuela P.D."/>
            <person name="Holmes D.S."/>
        </authorList>
    </citation>
    <scope>NUCLEOTIDE SEQUENCE [LARGE SCALE GENOMIC DNA]</scope>
    <source>
        <strain evidence="8">ATCC 51756 / DSM 8584 / KU</strain>
    </source>
</reference>
<proteinExistence type="inferred from homology"/>
<dbReference type="Pfam" id="PF00364">
    <property type="entry name" value="Biotin_lipoyl"/>
    <property type="match status" value="1"/>
</dbReference>
<protein>
    <recommendedName>
        <fullName evidence="4">Dihydrolipoamide acetyltransferase component of pyruvate dehydrogenase complex</fullName>
        <ecNumber evidence="4">2.3.1.-</ecNumber>
    </recommendedName>
</protein>
<gene>
    <name evidence="7" type="ORF">Acaty_c1089</name>
</gene>
<dbReference type="PANTHER" id="PTHR23151">
    <property type="entry name" value="DIHYDROLIPOAMIDE ACETYL/SUCCINYL-TRANSFERASE-RELATED"/>
    <property type="match status" value="1"/>
</dbReference>
<dbReference type="Pfam" id="PF02817">
    <property type="entry name" value="E3_binding"/>
    <property type="match status" value="1"/>
</dbReference>
<keyword evidence="4 7" id="KW-0808">Transferase</keyword>
<dbReference type="AlphaFoldDB" id="A0A059ZPU9"/>
<dbReference type="SUPFAM" id="SSF52777">
    <property type="entry name" value="CoA-dependent acyltransferases"/>
    <property type="match status" value="1"/>
</dbReference>
<comment type="cofactor">
    <cofactor evidence="1 4">
        <name>(R)-lipoate</name>
        <dbReference type="ChEBI" id="CHEBI:83088"/>
    </cofactor>
</comment>
<dbReference type="PROSITE" id="PS00189">
    <property type="entry name" value="LIPOYL"/>
    <property type="match status" value="1"/>
</dbReference>
<keyword evidence="3 4" id="KW-0450">Lipoyl</keyword>
<feature type="compositionally biased region" description="Low complexity" evidence="5">
    <location>
        <begin position="114"/>
        <end position="129"/>
    </location>
</feature>
<comment type="similarity">
    <text evidence="2 4">Belongs to the 2-oxoacid dehydrogenase family.</text>
</comment>
<accession>A0A059ZPU9</accession>
<dbReference type="Gene3D" id="2.40.50.100">
    <property type="match status" value="1"/>
</dbReference>
<dbReference type="eggNOG" id="COG0508">
    <property type="taxonomic scope" value="Bacteria"/>
</dbReference>
<dbReference type="InterPro" id="IPR023213">
    <property type="entry name" value="CAT-like_dom_sf"/>
</dbReference>
<feature type="compositionally biased region" description="Low complexity" evidence="5">
    <location>
        <begin position="90"/>
        <end position="99"/>
    </location>
</feature>
<evidence type="ECO:0000256" key="5">
    <source>
        <dbReference type="SAM" id="MobiDB-lite"/>
    </source>
</evidence>
<dbReference type="GeneID" id="92931307"/>
<dbReference type="GO" id="GO:0006086">
    <property type="term" value="P:pyruvate decarboxylation to acetyl-CoA"/>
    <property type="evidence" value="ECO:0007669"/>
    <property type="project" value="InterPro"/>
</dbReference>
<dbReference type="RefSeq" id="WP_004871637.1">
    <property type="nucleotide sequence ID" value="NZ_CP005986.1"/>
</dbReference>
<dbReference type="Gene3D" id="3.30.559.10">
    <property type="entry name" value="Chloramphenicol acetyltransferase-like domain"/>
    <property type="match status" value="1"/>
</dbReference>
<dbReference type="GO" id="GO:0004742">
    <property type="term" value="F:dihydrolipoyllysine-residue acetyltransferase activity"/>
    <property type="evidence" value="ECO:0007669"/>
    <property type="project" value="TreeGrafter"/>
</dbReference>
<feature type="compositionally biased region" description="Low complexity" evidence="5">
    <location>
        <begin position="155"/>
        <end position="166"/>
    </location>
</feature>
<dbReference type="PANTHER" id="PTHR23151:SF75">
    <property type="entry name" value="DIHYDROLIPOYLLYSINE-RESIDUE ACETYLTRANSFERASE COMPONENT 5 OF PYRUVATE DEHYDROGENASE COMPLEX, CHLOROPLASTIC"/>
    <property type="match status" value="1"/>
</dbReference>
<dbReference type="EMBL" id="CP005986">
    <property type="protein sequence ID" value="AIA54959.1"/>
    <property type="molecule type" value="Genomic_DNA"/>
</dbReference>
<dbReference type="PROSITE" id="PS50968">
    <property type="entry name" value="BIOTINYL_LIPOYL"/>
    <property type="match status" value="1"/>
</dbReference>
<dbReference type="InterPro" id="IPR045257">
    <property type="entry name" value="E2/Pdx1"/>
</dbReference>
<evidence type="ECO:0000256" key="2">
    <source>
        <dbReference type="ARBA" id="ARBA00007317"/>
    </source>
</evidence>
<dbReference type="Pfam" id="PF00198">
    <property type="entry name" value="2-oxoacid_dh"/>
    <property type="match status" value="1"/>
</dbReference>